<dbReference type="AlphaFoldDB" id="C0PD32"/>
<dbReference type="EMBL" id="BT066201">
    <property type="protein sequence ID" value="ACN32077.1"/>
    <property type="molecule type" value="mRNA"/>
</dbReference>
<feature type="compositionally biased region" description="Basic and acidic residues" evidence="1">
    <location>
        <begin position="184"/>
        <end position="198"/>
    </location>
</feature>
<protein>
    <submittedName>
        <fullName evidence="2">Uncharacterized protein</fullName>
    </submittedName>
</protein>
<reference evidence="2" key="2">
    <citation type="submission" date="2012-06" db="EMBL/GenBank/DDBJ databases">
        <authorList>
            <person name="Yu Y."/>
            <person name="Currie J."/>
            <person name="Lomeli R."/>
            <person name="Angelova A."/>
            <person name="Collura K."/>
            <person name="Wissotski M."/>
            <person name="Campos D."/>
            <person name="Kudrna D."/>
            <person name="Golser W."/>
            <person name="Ashely E."/>
            <person name="Descour A."/>
            <person name="Fernandes J."/>
            <person name="Soderlund C."/>
            <person name="Walbot V."/>
        </authorList>
    </citation>
    <scope>NUCLEOTIDE SEQUENCE</scope>
    <source>
        <strain evidence="2">B73</strain>
    </source>
</reference>
<evidence type="ECO:0000256" key="1">
    <source>
        <dbReference type="SAM" id="MobiDB-lite"/>
    </source>
</evidence>
<sequence length="484" mass="52755">MVTSPRAALHARGQDQPHVRTYTLLLSPITSPENFLLFFCNNHMTPSSQEQQGWHGKGVFVDITAHISHRVVLLDGVDVQALELDHRLHVALEGVELPQPRDLGAPLGLLRDLGQLAVAVLVVEQRAGGGLRRLEPVQRPLRGGPLRLPLLPPVVLLGGEGGLVLQEVVPCPAAEHETDEELDQVQREVEHDAVEPDHTGPAPADTLDPGEAPVGVDSEEGRDKLGEQERGDQEQARALHEGPAPGPGDEDQSLAHDTHLEVQRGHHLMLTVPDRPHTEFVREEVGLVHSPEENDSHQSEVASKHDARGKDLLQLPAVRQRRRLNSVLRDGHDSAVVENGDDKDHEGGEIVLPDQCNEHKSKHYTDCDGDCIDGVVLHPLEDASAGEDSADDDTETWLSKDNVGSAPGRVGSVRDSDTDVGLLKSRGVVDTVSSHTNDVLLLLQSLHDLVLVFREDSGKTVGLLDELVYRKCLERSILVLAEQC</sequence>
<reference evidence="2" key="1">
    <citation type="journal article" date="2009" name="PLoS Genet.">
        <title>Sequencing, mapping, and analysis of 27,455 maize full-length cDNAs.</title>
        <authorList>
            <person name="Soderlund C."/>
            <person name="Descour A."/>
            <person name="Kudrna D."/>
            <person name="Bomhoff M."/>
            <person name="Boyd L."/>
            <person name="Currie J."/>
            <person name="Angelova A."/>
            <person name="Collura K."/>
            <person name="Wissotski M."/>
            <person name="Ashley E."/>
            <person name="Morrow D."/>
            <person name="Fernandes J."/>
            <person name="Walbot V."/>
            <person name="Yu Y."/>
        </authorList>
    </citation>
    <scope>NUCLEOTIDE SEQUENCE</scope>
    <source>
        <strain evidence="2">B73</strain>
    </source>
</reference>
<proteinExistence type="evidence at transcript level"/>
<organism evidence="2">
    <name type="scientific">Zea mays</name>
    <name type="common">Maize</name>
    <dbReference type="NCBI Taxonomy" id="4577"/>
    <lineage>
        <taxon>Eukaryota</taxon>
        <taxon>Viridiplantae</taxon>
        <taxon>Streptophyta</taxon>
        <taxon>Embryophyta</taxon>
        <taxon>Tracheophyta</taxon>
        <taxon>Spermatophyta</taxon>
        <taxon>Magnoliopsida</taxon>
        <taxon>Liliopsida</taxon>
        <taxon>Poales</taxon>
        <taxon>Poaceae</taxon>
        <taxon>PACMAD clade</taxon>
        <taxon>Panicoideae</taxon>
        <taxon>Andropogonodae</taxon>
        <taxon>Andropogoneae</taxon>
        <taxon>Tripsacinae</taxon>
        <taxon>Zea</taxon>
    </lineage>
</organism>
<feature type="region of interest" description="Disordered" evidence="1">
    <location>
        <begin position="174"/>
        <end position="253"/>
    </location>
</feature>
<evidence type="ECO:0000313" key="2">
    <source>
        <dbReference type="EMBL" id="ACN32077.1"/>
    </source>
</evidence>
<name>C0PD32_MAIZE</name>
<accession>C0PD32</accession>
<feature type="compositionally biased region" description="Basic and acidic residues" evidence="1">
    <location>
        <begin position="219"/>
        <end position="240"/>
    </location>
</feature>